<evidence type="ECO:0000256" key="4">
    <source>
        <dbReference type="ARBA" id="ARBA00022692"/>
    </source>
</evidence>
<dbReference type="KEGG" id="mxa:MXAN_1604"/>
<evidence type="ECO:0000256" key="3">
    <source>
        <dbReference type="ARBA" id="ARBA00022475"/>
    </source>
</evidence>
<organism evidence="9 10">
    <name type="scientific">Myxococcus xanthus (strain DK1622)</name>
    <dbReference type="NCBI Taxonomy" id="246197"/>
    <lineage>
        <taxon>Bacteria</taxon>
        <taxon>Pseudomonadati</taxon>
        <taxon>Myxococcota</taxon>
        <taxon>Myxococcia</taxon>
        <taxon>Myxococcales</taxon>
        <taxon>Cystobacterineae</taxon>
        <taxon>Myxococcaceae</taxon>
        <taxon>Myxococcus</taxon>
    </lineage>
</organism>
<feature type="transmembrane region" description="Helical" evidence="7">
    <location>
        <begin position="649"/>
        <end position="673"/>
    </location>
</feature>
<keyword evidence="3" id="KW-1003">Cell membrane</keyword>
<dbReference type="EMBL" id="CP000113">
    <property type="protein sequence ID" value="ABF86978.1"/>
    <property type="molecule type" value="Genomic_DNA"/>
</dbReference>
<evidence type="ECO:0000259" key="8">
    <source>
        <dbReference type="Pfam" id="PF02687"/>
    </source>
</evidence>
<comment type="similarity">
    <text evidence="2">Belongs to the ABC-4 integral membrane protein family. LolC/E subfamily.</text>
</comment>
<evidence type="ECO:0000256" key="1">
    <source>
        <dbReference type="ARBA" id="ARBA00004651"/>
    </source>
</evidence>
<evidence type="ECO:0000256" key="7">
    <source>
        <dbReference type="SAM" id="Phobius"/>
    </source>
</evidence>
<dbReference type="Proteomes" id="UP000002402">
    <property type="component" value="Chromosome"/>
</dbReference>
<evidence type="ECO:0000256" key="5">
    <source>
        <dbReference type="ARBA" id="ARBA00022989"/>
    </source>
</evidence>
<keyword evidence="6 7" id="KW-0472">Membrane</keyword>
<feature type="domain" description="ABC3 transporter permease C-terminal" evidence="8">
    <location>
        <begin position="558"/>
        <end position="683"/>
    </location>
</feature>
<evidence type="ECO:0000256" key="6">
    <source>
        <dbReference type="ARBA" id="ARBA00023136"/>
    </source>
</evidence>
<dbReference type="EnsemblBacteria" id="ABF86978">
    <property type="protein sequence ID" value="ABF86978"/>
    <property type="gene ID" value="MXAN_1604"/>
</dbReference>
<reference evidence="9 10" key="1">
    <citation type="journal article" date="2006" name="Proc. Natl. Acad. Sci. U.S.A.">
        <title>Evolution of sensory complexity recorded in a myxobacterial genome.</title>
        <authorList>
            <person name="Goldman B.S."/>
            <person name="Nierman W.C."/>
            <person name="Kaiser D."/>
            <person name="Slater S.C."/>
            <person name="Durkin A.S."/>
            <person name="Eisen J.A."/>
            <person name="Ronning C.M."/>
            <person name="Barbazuk W.B."/>
            <person name="Blanchard M."/>
            <person name="Field C."/>
            <person name="Halling C."/>
            <person name="Hinkle G."/>
            <person name="Iartchuk O."/>
            <person name="Kim H.S."/>
            <person name="Mackenzie C."/>
            <person name="Madupu R."/>
            <person name="Miller N."/>
            <person name="Shvartsbeyn A."/>
            <person name="Sullivan S.A."/>
            <person name="Vaudin M."/>
            <person name="Wiegand R."/>
            <person name="Kaplan H.B."/>
        </authorList>
    </citation>
    <scope>NUCLEOTIDE SEQUENCE [LARGE SCALE GENOMIC DNA]</scope>
    <source>
        <strain evidence="10">DK1622</strain>
    </source>
</reference>
<proteinExistence type="inferred from homology"/>
<dbReference type="Pfam" id="PF02687">
    <property type="entry name" value="FtsX"/>
    <property type="match status" value="1"/>
</dbReference>
<keyword evidence="5 7" id="KW-1133">Transmembrane helix</keyword>
<evidence type="ECO:0000313" key="9">
    <source>
        <dbReference type="EMBL" id="ABF86978.1"/>
    </source>
</evidence>
<dbReference type="PANTHER" id="PTHR30489:SF0">
    <property type="entry name" value="LIPOPROTEIN-RELEASING SYSTEM TRANSMEMBRANE PROTEIN LOLE"/>
    <property type="match status" value="1"/>
</dbReference>
<dbReference type="OrthoDB" id="5525560at2"/>
<comment type="subcellular location">
    <subcellularLocation>
        <location evidence="1">Cell membrane</location>
        <topology evidence="1">Multi-pass membrane protein</topology>
    </subcellularLocation>
</comment>
<dbReference type="InterPro" id="IPR003838">
    <property type="entry name" value="ABC3_permease_C"/>
</dbReference>
<name>Q1DBW7_MYXXD</name>
<dbReference type="STRING" id="246197.MXAN_1604"/>
<dbReference type="GO" id="GO:0044874">
    <property type="term" value="P:lipoprotein localization to outer membrane"/>
    <property type="evidence" value="ECO:0007669"/>
    <property type="project" value="TreeGrafter"/>
</dbReference>
<dbReference type="InterPro" id="IPR051447">
    <property type="entry name" value="Lipoprotein-release_system"/>
</dbReference>
<dbReference type="GO" id="GO:0098797">
    <property type="term" value="C:plasma membrane protein complex"/>
    <property type="evidence" value="ECO:0007669"/>
    <property type="project" value="TreeGrafter"/>
</dbReference>
<feature type="transmembrane region" description="Helical" evidence="7">
    <location>
        <begin position="554"/>
        <end position="578"/>
    </location>
</feature>
<dbReference type="AlphaFoldDB" id="Q1DBW7"/>
<keyword evidence="4 7" id="KW-0812">Transmembrane</keyword>
<dbReference type="PANTHER" id="PTHR30489">
    <property type="entry name" value="LIPOPROTEIN-RELEASING SYSTEM TRANSMEMBRANE PROTEIN LOLE"/>
    <property type="match status" value="1"/>
</dbReference>
<dbReference type="HOGENOM" id="CLU_387167_0_0_7"/>
<feature type="transmembrane region" description="Helical" evidence="7">
    <location>
        <begin position="599"/>
        <end position="629"/>
    </location>
</feature>
<keyword evidence="10" id="KW-1185">Reference proteome</keyword>
<accession>Q1DBW7</accession>
<protein>
    <submittedName>
        <fullName evidence="9">Permease</fullName>
    </submittedName>
</protein>
<evidence type="ECO:0000313" key="10">
    <source>
        <dbReference type="Proteomes" id="UP000002402"/>
    </source>
</evidence>
<sequence>MSCPGMAPDRGVCVTLWSLTVQGVLARPRSWVVGLLAAGAAALLTPGVSLMGSIHDGTRRSLIESGAGDLQVYAAASTGTPQVVVGPGGVPDLQPIPDYGALEPRLRDLPGIQEVVPLELGMGAVFRGNALDEKLAVLREAARAPASEERDARLRRLGEDLRLTLARVARNADRRSEAFAEEPAFADDLRVLRDAAEPAFWERLTEDPQGLLEVLENRVARQAGEGEELPVDYLGTDVARFARAFPRFELVSGQLPPPGTRGLVMGHATYEQHFKHPIAVRMDTLRRERERGLTLAEDEQLRTLVERNVAEVPDLVARLDIERATALQAGLARVLGEPGELEALLARFLSVDDANFDTRFGQFYGELAPSLPLYRLKPGDVLSLKTPLESGTAVPVRVFGIFRFRGLGGDDGRVNTMSVVDLVTARHLSGRFTQAQQDEARALFETFGMEGEAMAPPESLDAFHPPDIVDAEAQTAHTEQAPVFERARALPETFSEDELSRGTVLQAAVVLAPGASAEDVAARMRALPGGEALATVGWQEAGGLLGGLVVMLQAVLLLFALLMSSFVALVAAGTLLLLARERVAEVGTLRAVGMQRREVFTSLLLEGSLLGGIGSVLGAVLGAALLWLATGDGVAVEDGSLQFFLGGPVLRPALALGGTVAVVVAVTAVVLLATLVPAWRGSAVEPIEAMRKGEG</sequence>
<evidence type="ECO:0000256" key="2">
    <source>
        <dbReference type="ARBA" id="ARBA00005236"/>
    </source>
</evidence>
<dbReference type="eggNOG" id="COG0577">
    <property type="taxonomic scope" value="Bacteria"/>
</dbReference>
<gene>
    <name evidence="9" type="ordered locus">MXAN_1604</name>
</gene>